<dbReference type="Proteomes" id="UP001243375">
    <property type="component" value="Unassembled WGS sequence"/>
</dbReference>
<keyword evidence="2" id="KW-1185">Reference proteome</keyword>
<dbReference type="EMBL" id="JASBWU010000008">
    <property type="protein sequence ID" value="KAJ9119499.1"/>
    <property type="molecule type" value="Genomic_DNA"/>
</dbReference>
<name>A0ACC2X627_9TREE</name>
<protein>
    <submittedName>
        <fullName evidence="1">Uncharacterized protein</fullName>
    </submittedName>
</protein>
<evidence type="ECO:0000313" key="1">
    <source>
        <dbReference type="EMBL" id="KAJ9119499.1"/>
    </source>
</evidence>
<sequence>MASVPKLRDSSKPEKRKSSGQQHIGSTPVDSRKGKTWRRKRSSQENVTGKERSATDKENKSTPKQHKSEIPNHVPTLGSPFVQQFNTSSPGADSIHSFQSAEAAQASPDSDAGYYSVAESLSARSGCTCTTNMSDLIINTGLEDNHMKGVSLKQISGLTEQEKLGPAVLQLRKQQDSVTVERSGRISTSSVSVASDQHGCHTDPSVRPSKPSLKSTANNFTPLADVPRKNGAMRIRTPVETDGHRAMPCVAPPVTSLSPFSEPFFPRQTPRLSSDIYDIFNINGNQVADCTPQDYFLYNSSIPSDWSDSSVSVSSAAEDAQFFADDDYQHVGCLKAPQKEDMPSGDSGLYLGVITKTNNSPSNSGDDSQASFPPGKSSTPMIGEAEAEANILTGEMNVERFKVPTESLSSLLQLPERPFAQSTDFTPQVEQRDPLQTFAVGELSQSKGQLNHDVDATPRKHIVSPDADTKTLSPPADTGVESGTTYYLPMENKFRVTNDGQPELIACETCQSVDQLFTRTRMLPCHHWACFSCLTASINIVGTNYTKAKCTFCQQTVSDFSPGERAPAVTEDASRRARLALGKLSSFPSAPDDAAVGEVKSHSAKSPIIMRIDNIAWDATPEMVESFLPPNVLADTLQPVHLLIDRRDGKSKDYMFIEVQGIAAARAILQQRQNAVLGTGSRARPVTITLSTEEKLVEELRPESRGEIMGLLELCNAAIARNIGHDDYNPKEGRFNRDMSNFDCYTRGDLPLRTGIFLKSRYAPFWCALSIASRLSIGHEVFWDMFPSSCADIRIDASKPVKNDHAVQTPTGTPSHQHISSSNSTLTPSSSSELNGNASIDPKTADLNARIRERLQQETARELLRAAKRQSTRAYLLGIGNTKQQWNGGRFDNRADSHGGHLVNQNDWTPSDIQMLQKFIIVFEEKFGVIVHLKDKA</sequence>
<proteinExistence type="predicted"/>
<comment type="caution">
    <text evidence="1">The sequence shown here is derived from an EMBL/GenBank/DDBJ whole genome shotgun (WGS) entry which is preliminary data.</text>
</comment>
<organism evidence="1 2">
    <name type="scientific">Naganishia vaughanmartiniae</name>
    <dbReference type="NCBI Taxonomy" id="1424756"/>
    <lineage>
        <taxon>Eukaryota</taxon>
        <taxon>Fungi</taxon>
        <taxon>Dikarya</taxon>
        <taxon>Basidiomycota</taxon>
        <taxon>Agaricomycotina</taxon>
        <taxon>Tremellomycetes</taxon>
        <taxon>Filobasidiales</taxon>
        <taxon>Filobasidiaceae</taxon>
        <taxon>Naganishia</taxon>
    </lineage>
</organism>
<accession>A0ACC2X627</accession>
<evidence type="ECO:0000313" key="2">
    <source>
        <dbReference type="Proteomes" id="UP001243375"/>
    </source>
</evidence>
<reference evidence="1" key="1">
    <citation type="submission" date="2023-04" db="EMBL/GenBank/DDBJ databases">
        <title>Draft Genome sequencing of Naganishia species isolated from polar environments using Oxford Nanopore Technology.</title>
        <authorList>
            <person name="Leo P."/>
            <person name="Venkateswaran K."/>
        </authorList>
    </citation>
    <scope>NUCLEOTIDE SEQUENCE</scope>
    <source>
        <strain evidence="1">MNA-CCFEE 5425</strain>
    </source>
</reference>
<gene>
    <name evidence="1" type="ORF">QFC22_003207</name>
</gene>